<dbReference type="Proteomes" id="UP001069090">
    <property type="component" value="Unassembled WGS sequence"/>
</dbReference>
<dbReference type="Pfam" id="PF05228">
    <property type="entry name" value="CHASE4"/>
    <property type="match status" value="1"/>
</dbReference>
<dbReference type="InterPro" id="IPR004358">
    <property type="entry name" value="Sig_transdc_His_kin-like_C"/>
</dbReference>
<dbReference type="GO" id="GO:0016020">
    <property type="term" value="C:membrane"/>
    <property type="evidence" value="ECO:0007669"/>
    <property type="project" value="UniProtKB-SubCell"/>
</dbReference>
<feature type="domain" description="HAMP" evidence="11">
    <location>
        <begin position="312"/>
        <end position="365"/>
    </location>
</feature>
<comment type="subcellular location">
    <subcellularLocation>
        <location evidence="2">Membrane</location>
    </subcellularLocation>
</comment>
<dbReference type="PROSITE" id="PS50109">
    <property type="entry name" value="HIS_KIN"/>
    <property type="match status" value="1"/>
</dbReference>
<dbReference type="PROSITE" id="PS50885">
    <property type="entry name" value="HAMP"/>
    <property type="match status" value="1"/>
</dbReference>
<evidence type="ECO:0000256" key="8">
    <source>
        <dbReference type="ARBA" id="ARBA00022840"/>
    </source>
</evidence>
<evidence type="ECO:0000256" key="6">
    <source>
        <dbReference type="ARBA" id="ARBA00022741"/>
    </source>
</evidence>
<evidence type="ECO:0000313" key="12">
    <source>
        <dbReference type="EMBL" id="MCZ0863858.1"/>
    </source>
</evidence>
<evidence type="ECO:0000259" key="10">
    <source>
        <dbReference type="PROSITE" id="PS50109"/>
    </source>
</evidence>
<keyword evidence="8 12" id="KW-0067">ATP-binding</keyword>
<keyword evidence="7" id="KW-0418">Kinase</keyword>
<dbReference type="PANTHER" id="PTHR44936">
    <property type="entry name" value="SENSOR PROTEIN CREC"/>
    <property type="match status" value="1"/>
</dbReference>
<dbReference type="Gene3D" id="3.30.565.10">
    <property type="entry name" value="Histidine kinase-like ATPase, C-terminal domain"/>
    <property type="match status" value="1"/>
</dbReference>
<keyword evidence="5" id="KW-0808">Transferase</keyword>
<comment type="catalytic activity">
    <reaction evidence="1">
        <text>ATP + protein L-histidine = ADP + protein N-phospho-L-histidine.</text>
        <dbReference type="EC" id="2.7.13.3"/>
    </reaction>
</comment>
<dbReference type="SUPFAM" id="SSF55874">
    <property type="entry name" value="ATPase domain of HSP90 chaperone/DNA topoisomerase II/histidine kinase"/>
    <property type="match status" value="1"/>
</dbReference>
<organism evidence="12 13">
    <name type="scientific">Dasania phycosphaerae</name>
    <dbReference type="NCBI Taxonomy" id="2950436"/>
    <lineage>
        <taxon>Bacteria</taxon>
        <taxon>Pseudomonadati</taxon>
        <taxon>Pseudomonadota</taxon>
        <taxon>Gammaproteobacteria</taxon>
        <taxon>Cellvibrionales</taxon>
        <taxon>Spongiibacteraceae</taxon>
        <taxon>Dasania</taxon>
    </lineage>
</organism>
<name>A0A9J6RHL7_9GAMM</name>
<evidence type="ECO:0000313" key="13">
    <source>
        <dbReference type="Proteomes" id="UP001069090"/>
    </source>
</evidence>
<feature type="domain" description="Histidine kinase" evidence="10">
    <location>
        <begin position="424"/>
        <end position="639"/>
    </location>
</feature>
<evidence type="ECO:0000256" key="7">
    <source>
        <dbReference type="ARBA" id="ARBA00022777"/>
    </source>
</evidence>
<dbReference type="EC" id="2.7.13.3" evidence="3"/>
<dbReference type="AlphaFoldDB" id="A0A9J6RHL7"/>
<dbReference type="CDD" id="cd06225">
    <property type="entry name" value="HAMP"/>
    <property type="match status" value="1"/>
</dbReference>
<keyword evidence="9" id="KW-0472">Membrane</keyword>
<dbReference type="RefSeq" id="WP_258330006.1">
    <property type="nucleotide sequence ID" value="NZ_JAPTGG010000001.1"/>
</dbReference>
<protein>
    <recommendedName>
        <fullName evidence="3">histidine kinase</fullName>
        <ecNumber evidence="3">2.7.13.3</ecNumber>
    </recommendedName>
</protein>
<evidence type="ECO:0000256" key="5">
    <source>
        <dbReference type="ARBA" id="ARBA00022679"/>
    </source>
</evidence>
<dbReference type="SMART" id="SM00387">
    <property type="entry name" value="HATPase_c"/>
    <property type="match status" value="1"/>
</dbReference>
<dbReference type="PRINTS" id="PR00344">
    <property type="entry name" value="BCTRLSENSOR"/>
</dbReference>
<comment type="caution">
    <text evidence="12">The sequence shown here is derived from an EMBL/GenBank/DDBJ whole genome shotgun (WGS) entry which is preliminary data.</text>
</comment>
<evidence type="ECO:0000256" key="9">
    <source>
        <dbReference type="SAM" id="Phobius"/>
    </source>
</evidence>
<dbReference type="InterPro" id="IPR003594">
    <property type="entry name" value="HATPase_dom"/>
</dbReference>
<dbReference type="SMART" id="SM00304">
    <property type="entry name" value="HAMP"/>
    <property type="match status" value="1"/>
</dbReference>
<evidence type="ECO:0000256" key="1">
    <source>
        <dbReference type="ARBA" id="ARBA00000085"/>
    </source>
</evidence>
<dbReference type="Pfam" id="PF00672">
    <property type="entry name" value="HAMP"/>
    <property type="match status" value="1"/>
</dbReference>
<dbReference type="InterPro" id="IPR007892">
    <property type="entry name" value="CHASE4"/>
</dbReference>
<feature type="transmembrane region" description="Helical" evidence="9">
    <location>
        <begin position="20"/>
        <end position="40"/>
    </location>
</feature>
<dbReference type="SUPFAM" id="SSF158472">
    <property type="entry name" value="HAMP domain-like"/>
    <property type="match status" value="1"/>
</dbReference>
<keyword evidence="9" id="KW-0812">Transmembrane</keyword>
<dbReference type="InterPro" id="IPR036890">
    <property type="entry name" value="HATPase_C_sf"/>
</dbReference>
<proteinExistence type="predicted"/>
<evidence type="ECO:0000256" key="3">
    <source>
        <dbReference type="ARBA" id="ARBA00012438"/>
    </source>
</evidence>
<dbReference type="GO" id="GO:0007165">
    <property type="term" value="P:signal transduction"/>
    <property type="evidence" value="ECO:0007669"/>
    <property type="project" value="InterPro"/>
</dbReference>
<keyword evidence="6" id="KW-0547">Nucleotide-binding</keyword>
<gene>
    <name evidence="12" type="ORF">O0V09_01520</name>
</gene>
<keyword evidence="4" id="KW-0597">Phosphoprotein</keyword>
<dbReference type="Gene3D" id="6.10.340.10">
    <property type="match status" value="1"/>
</dbReference>
<evidence type="ECO:0000256" key="2">
    <source>
        <dbReference type="ARBA" id="ARBA00004370"/>
    </source>
</evidence>
<dbReference type="InterPro" id="IPR003660">
    <property type="entry name" value="HAMP_dom"/>
</dbReference>
<dbReference type="GO" id="GO:0005524">
    <property type="term" value="F:ATP binding"/>
    <property type="evidence" value="ECO:0007669"/>
    <property type="project" value="UniProtKB-KW"/>
</dbReference>
<accession>A0A9J6RHL7</accession>
<dbReference type="InterPro" id="IPR050980">
    <property type="entry name" value="2C_sensor_his_kinase"/>
</dbReference>
<sequence length="641" mass="69625">MNNSNTPHPTTKKGVSISLSSKVVSLLLILFAIFASVNYLSQRYVVYPSFEALEQEVAQNNVQRALLAIRRELDALRPQAADWAKWDDSYQFIADQNQAYIDANLYAGAVLSIGVNLEAFYNLEGQLVWGMGLDLSTKEVVNYQTFLPKTLPPKHPLLSPPSATAPIQGIINTPSGAMLFVSHPILNDNGEGPARGNVIFGRLLNSKAIARIAEQSRITLYAQAADATAAVSAVAKSDNELAHSNIHIATGETLLTGSTTLLDIEGKPALKLMVSTPRTITARGHKAMMIANISMAVAALSILFFILVLLRITVFTPVTQLTQHAINLGRKNKLSSALNLNRNDEIGVLADEFDLMVERLNQAQRQVSDLSYQAGVAEMASGVLHNIGNAVTPLGVKLSMLKQSLKEAPLAELEMADSELADPSTPEDRRADLQAFKVLANQELIKLISRISPEIDAMRTQVDHVQSVLADQQRYSRAERMLEPLDLDSLLRDSIKLLPESLLAHTQIELDPALAQQQPILAGRIALQQVFNNLLINAAESIKESRQKADTGLIRIFVAGQADDDQQLLQLCICDNGLGIAPDNIKQLFDSGFSTKLRGSGVGLHWCANTLLGMGGRIYASSDGLGHGACLHLLLPRANKP</sequence>
<keyword evidence="9" id="KW-1133">Transmembrane helix</keyword>
<dbReference type="PANTHER" id="PTHR44936:SF10">
    <property type="entry name" value="SENSOR PROTEIN RSTB"/>
    <property type="match status" value="1"/>
</dbReference>
<reference evidence="12 13" key="1">
    <citation type="submission" date="2022-12" db="EMBL/GenBank/DDBJ databases">
        <title>Dasania phycosphaerae sp. nov., isolated from particulate material of the south coast of Korea.</title>
        <authorList>
            <person name="Jiang Y."/>
        </authorList>
    </citation>
    <scope>NUCLEOTIDE SEQUENCE [LARGE SCALE GENOMIC DNA]</scope>
    <source>
        <strain evidence="12 13">GY-19</strain>
    </source>
</reference>
<dbReference type="Pfam" id="PF02518">
    <property type="entry name" value="HATPase_c"/>
    <property type="match status" value="1"/>
</dbReference>
<evidence type="ECO:0000259" key="11">
    <source>
        <dbReference type="PROSITE" id="PS50885"/>
    </source>
</evidence>
<dbReference type="GO" id="GO:0004673">
    <property type="term" value="F:protein histidine kinase activity"/>
    <property type="evidence" value="ECO:0007669"/>
    <property type="project" value="UniProtKB-EC"/>
</dbReference>
<dbReference type="InterPro" id="IPR005467">
    <property type="entry name" value="His_kinase_dom"/>
</dbReference>
<dbReference type="EMBL" id="JAPTGG010000001">
    <property type="protein sequence ID" value="MCZ0863858.1"/>
    <property type="molecule type" value="Genomic_DNA"/>
</dbReference>
<feature type="transmembrane region" description="Helical" evidence="9">
    <location>
        <begin position="287"/>
        <end position="310"/>
    </location>
</feature>
<keyword evidence="13" id="KW-1185">Reference proteome</keyword>
<evidence type="ECO:0000256" key="4">
    <source>
        <dbReference type="ARBA" id="ARBA00022553"/>
    </source>
</evidence>